<dbReference type="PROSITE" id="PS51918">
    <property type="entry name" value="RADICAL_SAM"/>
    <property type="match status" value="1"/>
</dbReference>
<evidence type="ECO:0000313" key="8">
    <source>
        <dbReference type="Proteomes" id="UP001208689"/>
    </source>
</evidence>
<comment type="cofactor">
    <cofactor evidence="1">
        <name>[4Fe-4S] cluster</name>
        <dbReference type="ChEBI" id="CHEBI:49883"/>
    </cofactor>
</comment>
<dbReference type="InterPro" id="IPR013785">
    <property type="entry name" value="Aldolase_TIM"/>
</dbReference>
<keyword evidence="8" id="KW-1185">Reference proteome</keyword>
<evidence type="ECO:0000256" key="3">
    <source>
        <dbReference type="ARBA" id="ARBA00022723"/>
    </source>
</evidence>
<evidence type="ECO:0000256" key="5">
    <source>
        <dbReference type="ARBA" id="ARBA00023014"/>
    </source>
</evidence>
<reference evidence="7" key="1">
    <citation type="submission" date="2022-09" db="EMBL/GenBank/DDBJ databases">
        <title>Actin cytoskeleton and complex cell architecture in an #Asgard archaeon.</title>
        <authorList>
            <person name="Ponce Toledo R.I."/>
            <person name="Schleper C."/>
            <person name="Rodrigues Oliveira T."/>
            <person name="Wollweber F."/>
            <person name="Xu J."/>
            <person name="Rittmann S."/>
            <person name="Klingl A."/>
            <person name="Pilhofer M."/>
        </authorList>
    </citation>
    <scope>NUCLEOTIDE SEQUENCE</scope>
    <source>
        <strain evidence="7">B-35</strain>
    </source>
</reference>
<dbReference type="InterPro" id="IPR058240">
    <property type="entry name" value="rSAM_sf"/>
</dbReference>
<keyword evidence="5" id="KW-0411">Iron-sulfur</keyword>
<evidence type="ECO:0000256" key="4">
    <source>
        <dbReference type="ARBA" id="ARBA00023004"/>
    </source>
</evidence>
<dbReference type="InterPro" id="IPR051198">
    <property type="entry name" value="BchE-like"/>
</dbReference>
<dbReference type="SFLD" id="SFLDS00029">
    <property type="entry name" value="Radical_SAM"/>
    <property type="match status" value="1"/>
</dbReference>
<dbReference type="EMBL" id="CP104013">
    <property type="protein sequence ID" value="UYP45872.1"/>
    <property type="molecule type" value="Genomic_DNA"/>
</dbReference>
<evidence type="ECO:0000313" key="7">
    <source>
        <dbReference type="EMBL" id="UYP45872.1"/>
    </source>
</evidence>
<organism evidence="7 8">
    <name type="scientific">Candidatus Lokiarchaeum ossiferum</name>
    <dbReference type="NCBI Taxonomy" id="2951803"/>
    <lineage>
        <taxon>Archaea</taxon>
        <taxon>Promethearchaeati</taxon>
        <taxon>Promethearchaeota</taxon>
        <taxon>Promethearchaeia</taxon>
        <taxon>Promethearchaeales</taxon>
        <taxon>Promethearchaeaceae</taxon>
        <taxon>Candidatus Lokiarchaeum</taxon>
    </lineage>
</organism>
<dbReference type="InterPro" id="IPR006638">
    <property type="entry name" value="Elp3/MiaA/NifB-like_rSAM"/>
</dbReference>
<dbReference type="PANTHER" id="PTHR43409">
    <property type="entry name" value="ANAEROBIC MAGNESIUM-PROTOPORPHYRIN IX MONOMETHYL ESTER CYCLASE-RELATED"/>
    <property type="match status" value="1"/>
</dbReference>
<accession>A0ABY6HQU9</accession>
<proteinExistence type="predicted"/>
<evidence type="ECO:0000259" key="6">
    <source>
        <dbReference type="PROSITE" id="PS51918"/>
    </source>
</evidence>
<keyword evidence="3" id="KW-0479">Metal-binding</keyword>
<feature type="domain" description="Radical SAM core" evidence="6">
    <location>
        <begin position="176"/>
        <end position="396"/>
    </location>
</feature>
<evidence type="ECO:0000256" key="1">
    <source>
        <dbReference type="ARBA" id="ARBA00001966"/>
    </source>
</evidence>
<dbReference type="InterPro" id="IPR007197">
    <property type="entry name" value="rSAM"/>
</dbReference>
<dbReference type="Gene3D" id="3.20.20.70">
    <property type="entry name" value="Aldolase class I"/>
    <property type="match status" value="1"/>
</dbReference>
<dbReference type="Gene3D" id="3.40.50.280">
    <property type="entry name" value="Cobalamin-binding domain"/>
    <property type="match status" value="1"/>
</dbReference>
<protein>
    <recommendedName>
        <fullName evidence="6">Radical SAM core domain-containing protein</fullName>
    </recommendedName>
</protein>
<dbReference type="PANTHER" id="PTHR43409:SF7">
    <property type="entry name" value="BLL1977 PROTEIN"/>
    <property type="match status" value="1"/>
</dbReference>
<sequence>MNPKLLLTAVFGPYGVKNAYAEGIGMQMELLNNQITRQQGIHSPRQNYWTFALYLLAENISTPTTVLDFPKWKDFTHELNTNHYTHVGINFIVPNVLKAKRMTEYIRKHHPKIKIILGGYGTTIPNLEKMVPHDELCIGEGVRWMQKYFGEEDRLTQPVIHPVIQNPISQRVYGYRSVPRAAVLLPGLGCENGCEFCATSHMFNKKYEPLLANGQECFEACLKAETKMKASGFSIMDENFLKQPNTARDLLKAMESNMKNYAFEIFSSAETITSLGIDFLVRLGVKMVWIGVESKKWAHNKVKNVDFTELFAKLQNNGITVNSSAILFLEHHDEKSLQEDIDWVISLGADLTQFMNYTPLPNTTLYKRLKETSKLKSQEEVPYAQYHGAAELNWIHPHINDPKKHFEYLRQAFRKKYLTNGSGILNMTITSLLGLKSARKDFAYREENGINWNPITLKYEKSDSPHHDAYFKYRLRKIERVAMISRPMLLPLYLLAPNKSIRNKTKAALRLARETLGKPTIQERIKSFALVIFALIEGIKFTFMKIRGKESIIYQPKARKVDYNMESHTVLAIVKHQIKKWVRLDKPYHWVQDQLRTIPSKAELLRKIQNYSKFKKTNLSLSKMQECWVQMISKQDYIQNYWINEGGKV</sequence>
<dbReference type="SMART" id="SM00729">
    <property type="entry name" value="Elp3"/>
    <property type="match status" value="1"/>
</dbReference>
<dbReference type="Proteomes" id="UP001208689">
    <property type="component" value="Chromosome"/>
</dbReference>
<gene>
    <name evidence="7" type="ORF">NEF87_002157</name>
</gene>
<dbReference type="CDD" id="cd01335">
    <property type="entry name" value="Radical_SAM"/>
    <property type="match status" value="1"/>
</dbReference>
<keyword evidence="4" id="KW-0408">Iron</keyword>
<dbReference type="SUPFAM" id="SSF102114">
    <property type="entry name" value="Radical SAM enzymes"/>
    <property type="match status" value="1"/>
</dbReference>
<evidence type="ECO:0000256" key="2">
    <source>
        <dbReference type="ARBA" id="ARBA00022691"/>
    </source>
</evidence>
<keyword evidence="2" id="KW-0949">S-adenosyl-L-methionine</keyword>
<name>A0ABY6HQU9_9ARCH</name>
<dbReference type="SFLD" id="SFLDG01082">
    <property type="entry name" value="B12-binding_domain_containing"/>
    <property type="match status" value="1"/>
</dbReference>